<feature type="compositionally biased region" description="Pro residues" evidence="1">
    <location>
        <begin position="127"/>
        <end position="139"/>
    </location>
</feature>
<sequence length="208" mass="21343">MASYALPSHVAGNDSKRKAFQVQGVEAPPGKQSRLARQANSGQCAGGAAMPAGVGSPAAKRDESSPTPPCQTPDSQQHSQHPKQRHKQHKGGIRAVDQSQLEPARVQSAEAMRKTGCGISAFTAIPKKPPQAAPQPEAPAPAQLQCESIGSEASKSSLEGSGGNSTAAPNADPRHDSGELSGSKPPAWVPKQTAAAAGLLLSLSRHSM</sequence>
<keyword evidence="3" id="KW-1185">Reference proteome</keyword>
<evidence type="ECO:0000313" key="2">
    <source>
        <dbReference type="EMBL" id="KAK9815282.1"/>
    </source>
</evidence>
<gene>
    <name evidence="2" type="ORF">WJX72_001050</name>
</gene>
<feature type="region of interest" description="Disordered" evidence="1">
    <location>
        <begin position="1"/>
        <end position="191"/>
    </location>
</feature>
<protein>
    <submittedName>
        <fullName evidence="2">Uncharacterized protein</fullName>
    </submittedName>
</protein>
<dbReference type="AlphaFoldDB" id="A0AAW1Q2H5"/>
<evidence type="ECO:0000256" key="1">
    <source>
        <dbReference type="SAM" id="MobiDB-lite"/>
    </source>
</evidence>
<evidence type="ECO:0000313" key="3">
    <source>
        <dbReference type="Proteomes" id="UP001489004"/>
    </source>
</evidence>
<proteinExistence type="predicted"/>
<comment type="caution">
    <text evidence="2">The sequence shown here is derived from an EMBL/GenBank/DDBJ whole genome shotgun (WGS) entry which is preliminary data.</text>
</comment>
<reference evidence="2 3" key="1">
    <citation type="journal article" date="2024" name="Nat. Commun.">
        <title>Phylogenomics reveals the evolutionary origins of lichenization in chlorophyte algae.</title>
        <authorList>
            <person name="Puginier C."/>
            <person name="Libourel C."/>
            <person name="Otte J."/>
            <person name="Skaloud P."/>
            <person name="Haon M."/>
            <person name="Grisel S."/>
            <person name="Petersen M."/>
            <person name="Berrin J.G."/>
            <person name="Delaux P.M."/>
            <person name="Dal Grande F."/>
            <person name="Keller J."/>
        </authorList>
    </citation>
    <scope>NUCLEOTIDE SEQUENCE [LARGE SCALE GENOMIC DNA]</scope>
    <source>
        <strain evidence="2 3">SAG 2043</strain>
    </source>
</reference>
<feature type="compositionally biased region" description="Basic residues" evidence="1">
    <location>
        <begin position="80"/>
        <end position="92"/>
    </location>
</feature>
<name>A0AAW1Q2H5_9CHLO</name>
<organism evidence="2 3">
    <name type="scientific">[Myrmecia] bisecta</name>
    <dbReference type="NCBI Taxonomy" id="41462"/>
    <lineage>
        <taxon>Eukaryota</taxon>
        <taxon>Viridiplantae</taxon>
        <taxon>Chlorophyta</taxon>
        <taxon>core chlorophytes</taxon>
        <taxon>Trebouxiophyceae</taxon>
        <taxon>Trebouxiales</taxon>
        <taxon>Trebouxiaceae</taxon>
        <taxon>Myrmecia</taxon>
    </lineage>
</organism>
<dbReference type="Proteomes" id="UP001489004">
    <property type="component" value="Unassembled WGS sequence"/>
</dbReference>
<accession>A0AAW1Q2H5</accession>
<feature type="compositionally biased region" description="Polar residues" evidence="1">
    <location>
        <begin position="145"/>
        <end position="168"/>
    </location>
</feature>
<dbReference type="EMBL" id="JALJOR010000006">
    <property type="protein sequence ID" value="KAK9815282.1"/>
    <property type="molecule type" value="Genomic_DNA"/>
</dbReference>